<feature type="compositionally biased region" description="Pro residues" evidence="2">
    <location>
        <begin position="725"/>
        <end position="739"/>
    </location>
</feature>
<dbReference type="EMBL" id="DS022301">
    <property type="protein sequence ID" value="OAJ38553.1"/>
    <property type="molecule type" value="Genomic_DNA"/>
</dbReference>
<dbReference type="OrthoDB" id="2163685at2759"/>
<feature type="region of interest" description="Disordered" evidence="2">
    <location>
        <begin position="721"/>
        <end position="760"/>
    </location>
</feature>
<dbReference type="Proteomes" id="UP000077115">
    <property type="component" value="Unassembled WGS sequence"/>
</dbReference>
<feature type="compositionally biased region" description="Low complexity" evidence="2">
    <location>
        <begin position="1308"/>
        <end position="1322"/>
    </location>
</feature>
<organism evidence="3 4">
    <name type="scientific">Batrachochytrium dendrobatidis (strain JEL423)</name>
    <dbReference type="NCBI Taxonomy" id="403673"/>
    <lineage>
        <taxon>Eukaryota</taxon>
        <taxon>Fungi</taxon>
        <taxon>Fungi incertae sedis</taxon>
        <taxon>Chytridiomycota</taxon>
        <taxon>Chytridiomycota incertae sedis</taxon>
        <taxon>Chytridiomycetes</taxon>
        <taxon>Rhizophydiales</taxon>
        <taxon>Rhizophydiales incertae sedis</taxon>
        <taxon>Batrachochytrium</taxon>
    </lineage>
</organism>
<feature type="compositionally biased region" description="Polar residues" evidence="2">
    <location>
        <begin position="1761"/>
        <end position="1771"/>
    </location>
</feature>
<accession>A0A177WEU3</accession>
<feature type="region of interest" description="Disordered" evidence="2">
    <location>
        <begin position="334"/>
        <end position="357"/>
    </location>
</feature>
<feature type="compositionally biased region" description="Polar residues" evidence="2">
    <location>
        <begin position="175"/>
        <end position="195"/>
    </location>
</feature>
<evidence type="ECO:0000256" key="1">
    <source>
        <dbReference type="SAM" id="Coils"/>
    </source>
</evidence>
<feature type="region of interest" description="Disordered" evidence="2">
    <location>
        <begin position="110"/>
        <end position="151"/>
    </location>
</feature>
<feature type="compositionally biased region" description="Low complexity" evidence="2">
    <location>
        <begin position="1423"/>
        <end position="1443"/>
    </location>
</feature>
<name>A0A177WEU3_BATDL</name>
<evidence type="ECO:0000256" key="2">
    <source>
        <dbReference type="SAM" id="MobiDB-lite"/>
    </source>
</evidence>
<evidence type="ECO:0000313" key="4">
    <source>
        <dbReference type="Proteomes" id="UP000077115"/>
    </source>
</evidence>
<dbReference type="STRING" id="403673.A0A177WEU3"/>
<feature type="compositionally biased region" description="Low complexity" evidence="2">
    <location>
        <begin position="135"/>
        <end position="148"/>
    </location>
</feature>
<keyword evidence="1" id="KW-0175">Coiled coil</keyword>
<feature type="region of interest" description="Disordered" evidence="2">
    <location>
        <begin position="1637"/>
        <end position="1686"/>
    </location>
</feature>
<proteinExistence type="predicted"/>
<sequence>MQTTGQHAKKSGNDGFMQSLEQSLTAATRLLNRTSRRSLHVSETIANHRDKSIITPPSINIPVTIDELLPESNAITTASVDASIPSVVQMSTPADLLQTTLNRFRESAVIPTNSTSHHHETSLSSATSQMRESIKTSTPKSKISIDSSTHSKASVIQDTSLNIDSPVYQRRRVLSSKQNNPLASQKQSSSKSDTVSIERAEMQLSDLERLQDRMHTIHSKILHQQQSLIQTQSENVHKQASLQMGYMNTLQARQSQSQFNQMRQMRKLYTQEAAAWIEEGEVAAERIEQLDRARAKREQKISIKPIDSLPSADIHSNRSFVNEAHVLDAKNKMRGSTTTVTPTHSLQDTSDLQKQSQNTSAGIADQFESIPSELKVQLDTLHSEFNSVIKAVNVLREAITSQKTHSKEPYTQESVNVDTRTADQNIITSDSLQDIKKLLQISPLDAILAARQSDRRDLELRHQKRNMGASLVVNHSSTAKNGEVASNQSQPTFLSTAETPFQTKERFNYAQVHQRVAELGLKRDALLNDYRNDTTTPDYFQNSISMLESQWLKKSQSDGLSSTRLNTFDDAHVKAQVDKAISQVVFKQKFDEMRGHKPTLSVHPKSAIQSRVEPSAVFKSTIHYSEDLVPTRSSQKRGSLNTISALEDPNTLPIQKNATFVQKHSIPKYTFKEPMASLNFPQSKPTPIVRSSKPIHQSNMPLQSRPFAHQDQLASALEYQHQMTPPQPQPYPSTEPSPTSPLRALHSQRIGQSSPRPPNFYNVRLSNAPVFLRRTSIRPPSLLFLDHTAKKLDKVKDALPRQNSSPTRTKSNQSPIALQHKTLATMTDPQCVDTPTQTYPIPPQEPYNPIESIRILNDSVIQATVMHDKSQETMPIMVSLGTQVSPSVSIHTHPTKNLNITTRTVPASTKSTGVQHSSPDCNVSVQYSTPDESSSESWINTVSVSRPLVPAQQKRARQSKSRDDFLLQQNTLKLINKDYNDDQLERRIAEWIQNEVLLKMLVKPTLNASSIKSVEPVVEAQVQTEPFVATPIPEQVEKLQSPQLTKHFSQITQTECLQINSSDSPDSVVVIDAAAESLHSDSLIPKYQFKAVDIQNYIEDLITKITELELSTITIQAIQETNQEMAEEALWLDAQEARKQELAEMERKCEQAKLEREKLMQEMERLKTDITLKRERAELDEIERIERVSAEKIAREAETERNRVKTIANNAEEQAMRLESEWRRQMEADMLKRIDAEHKISANQLAEDQDLRDRLKRIEESLMQNNIEKPAQLPIVGDACTLESAVMDSSTSDTDTREPIISADSSGSVVQSQAHSQNSSHSCADTSAPIVSTTETTSIGFSVLSTNPSEGEIMTGVFSEGEVVGNLTRQAINLIVHQDQQGNLPSDLDSTSYGGMKSEIQDIPTTTANQIKSTEPNQTIQFDLPDSDSNLLANSSSNHTTSSGQVASPGEISVLETPEITLSRSSPTELSLKHPSSVAATRFVDKPVLLSNPAIDRPDTQSSQSGSSLDYLTQQKPQVPNSLQAHDSNLPQSSFNDSTPTSSLTEILYVPSNPVQLLNESRQHSVFPPTVNVPISVDTANLSSASLSVDNKLDMTYDQQTTVGQVTMMETGSIDEIYRPSISTTTHQQISSILVNTKPKSDGTDMANHDQLGTNSISPNEPLESMNESSVIDPHQSSQSESQSHLPLPTRLITNDESIFSTNQSTSSFSRRTQQHLLPDPFEVMSGFDSENSNRDTEQELYQFSETTPFKTSRSRLPISTKDSTTGSPPDSHSHSNTHEDLSVTFERISAIETGHEAVDAYGIHEDSSESLNLS</sequence>
<feature type="region of interest" description="Disordered" evidence="2">
    <location>
        <begin position="1521"/>
        <end position="1541"/>
    </location>
</feature>
<gene>
    <name evidence="3" type="ORF">BDEG_22464</name>
</gene>
<feature type="coiled-coil region" evidence="1">
    <location>
        <begin position="1132"/>
        <end position="1228"/>
    </location>
</feature>
<feature type="compositionally biased region" description="Polar residues" evidence="2">
    <location>
        <begin position="1408"/>
        <end position="1421"/>
    </location>
</feature>
<evidence type="ECO:0000313" key="3">
    <source>
        <dbReference type="EMBL" id="OAJ38553.1"/>
    </source>
</evidence>
<dbReference type="VEuPathDB" id="FungiDB:BDEG_22464"/>
<reference evidence="3 4" key="2">
    <citation type="submission" date="2016-05" db="EMBL/GenBank/DDBJ databases">
        <title>Lineage-specific infection strategies underlie the spectrum of fungal disease in amphibians.</title>
        <authorList>
            <person name="Cuomo C.A."/>
            <person name="Farrer R.A."/>
            <person name="James T."/>
            <person name="Longcore J."/>
            <person name="Birren B."/>
        </authorList>
    </citation>
    <scope>NUCLEOTIDE SEQUENCE [LARGE SCALE GENOMIC DNA]</scope>
    <source>
        <strain evidence="3 4">JEL423</strain>
    </source>
</reference>
<feature type="region of interest" description="Disordered" evidence="2">
    <location>
        <begin position="1303"/>
        <end position="1328"/>
    </location>
</feature>
<feature type="region of interest" description="Disordered" evidence="2">
    <location>
        <begin position="175"/>
        <end position="196"/>
    </location>
</feature>
<feature type="region of interest" description="Disordered" evidence="2">
    <location>
        <begin position="1744"/>
        <end position="1780"/>
    </location>
</feature>
<protein>
    <submittedName>
        <fullName evidence="3">Uncharacterized protein</fullName>
    </submittedName>
</protein>
<feature type="region of interest" description="Disordered" evidence="2">
    <location>
        <begin position="908"/>
        <end position="935"/>
    </location>
</feature>
<feature type="region of interest" description="Disordered" evidence="2">
    <location>
        <begin position="1408"/>
        <end position="1452"/>
    </location>
</feature>
<reference evidence="3 4" key="1">
    <citation type="submission" date="2006-10" db="EMBL/GenBank/DDBJ databases">
        <title>The Genome Sequence of Batrachochytrium dendrobatidis JEL423.</title>
        <authorList>
            <consortium name="The Broad Institute Genome Sequencing Platform"/>
            <person name="Birren B."/>
            <person name="Lander E."/>
            <person name="Galagan J."/>
            <person name="Cuomo C."/>
            <person name="Devon K."/>
            <person name="Jaffe D."/>
            <person name="Butler J."/>
            <person name="Alvarez P."/>
            <person name="Gnerre S."/>
            <person name="Grabherr M."/>
            <person name="Kleber M."/>
            <person name="Mauceli E."/>
            <person name="Brockman W."/>
            <person name="Young S."/>
            <person name="LaButti K."/>
            <person name="Sykes S."/>
            <person name="DeCaprio D."/>
            <person name="Crawford M."/>
            <person name="Koehrsen M."/>
            <person name="Engels R."/>
            <person name="Montgomery P."/>
            <person name="Pearson M."/>
            <person name="Howarth C."/>
            <person name="Larson L."/>
            <person name="White J."/>
            <person name="O'Leary S."/>
            <person name="Kodira C."/>
            <person name="Zeng Q."/>
            <person name="Yandava C."/>
            <person name="Alvarado L."/>
            <person name="Longcore J."/>
            <person name="James T."/>
        </authorList>
    </citation>
    <scope>NUCLEOTIDE SEQUENCE [LARGE SCALE GENOMIC DNA]</scope>
    <source>
        <strain evidence="3 4">JEL423</strain>
    </source>
</reference>